<dbReference type="AlphaFoldDB" id="A0A0M6YDI2"/>
<dbReference type="Proteomes" id="UP000048926">
    <property type="component" value="Unassembled WGS sequence"/>
</dbReference>
<protein>
    <submittedName>
        <fullName evidence="2">Uncharacterized protein</fullName>
    </submittedName>
</protein>
<dbReference type="EMBL" id="CXST01000024">
    <property type="protein sequence ID" value="CTQ47738.1"/>
    <property type="molecule type" value="Genomic_DNA"/>
</dbReference>
<sequence length="110" mass="11926">MPSSTRVKRAPWGQAPLELESNYAQIKKLVDSSTSLKAAFARISEAGLVTVKYDAFAKAWRKIAERNATDTASGGASKEKVGTQPKRRKALPAITGFKMPTGSDEVDKAW</sequence>
<proteinExistence type="predicted"/>
<name>A0A0M6YDI2_9HYPH</name>
<evidence type="ECO:0000313" key="3">
    <source>
        <dbReference type="Proteomes" id="UP000048926"/>
    </source>
</evidence>
<dbReference type="RefSeq" id="WP_055661730.1">
    <property type="nucleotide sequence ID" value="NZ_CXST01000024.1"/>
</dbReference>
<feature type="region of interest" description="Disordered" evidence="1">
    <location>
        <begin position="67"/>
        <end position="110"/>
    </location>
</feature>
<evidence type="ECO:0000256" key="1">
    <source>
        <dbReference type="SAM" id="MobiDB-lite"/>
    </source>
</evidence>
<accession>A0A0M6YDI2</accession>
<evidence type="ECO:0000313" key="2">
    <source>
        <dbReference type="EMBL" id="CTQ47738.1"/>
    </source>
</evidence>
<gene>
    <name evidence="2" type="ORF">LAL4801_06207</name>
</gene>
<reference evidence="3" key="1">
    <citation type="submission" date="2015-07" db="EMBL/GenBank/DDBJ databases">
        <authorList>
            <person name="Rodrigo-Torres Lidia"/>
            <person name="Arahal R.David."/>
        </authorList>
    </citation>
    <scope>NUCLEOTIDE SEQUENCE [LARGE SCALE GENOMIC DNA]</scope>
    <source>
        <strain evidence="3">CECT 4801</strain>
    </source>
</reference>
<keyword evidence="3" id="KW-1185">Reference proteome</keyword>
<organism evidence="2 3">
    <name type="scientific">Roseibium aggregatum</name>
    <dbReference type="NCBI Taxonomy" id="187304"/>
    <lineage>
        <taxon>Bacteria</taxon>
        <taxon>Pseudomonadati</taxon>
        <taxon>Pseudomonadota</taxon>
        <taxon>Alphaproteobacteria</taxon>
        <taxon>Hyphomicrobiales</taxon>
        <taxon>Stappiaceae</taxon>
        <taxon>Roseibium</taxon>
    </lineage>
</organism>